<dbReference type="PANTHER" id="PTHR31672">
    <property type="entry name" value="BNACNNG10540D PROTEIN"/>
    <property type="match status" value="1"/>
</dbReference>
<dbReference type="SUPFAM" id="SSF81383">
    <property type="entry name" value="F-box domain"/>
    <property type="match status" value="1"/>
</dbReference>
<dbReference type="NCBIfam" id="TIGR01640">
    <property type="entry name" value="F_box_assoc_1"/>
    <property type="match status" value="1"/>
</dbReference>
<accession>A0A2U1LK77</accession>
<dbReference type="InterPro" id="IPR006527">
    <property type="entry name" value="F-box-assoc_dom_typ1"/>
</dbReference>
<dbReference type="EMBL" id="PKPP01008944">
    <property type="protein sequence ID" value="PWA49410.1"/>
    <property type="molecule type" value="Genomic_DNA"/>
</dbReference>
<dbReference type="Pfam" id="PF00646">
    <property type="entry name" value="F-box"/>
    <property type="match status" value="1"/>
</dbReference>
<dbReference type="AlphaFoldDB" id="A0A2U1LK77"/>
<dbReference type="OrthoDB" id="591557at2759"/>
<dbReference type="Proteomes" id="UP000245207">
    <property type="component" value="Unassembled WGS sequence"/>
</dbReference>
<evidence type="ECO:0000259" key="1">
    <source>
        <dbReference type="PROSITE" id="PS50181"/>
    </source>
</evidence>
<evidence type="ECO:0000313" key="2">
    <source>
        <dbReference type="EMBL" id="PWA49410.1"/>
    </source>
</evidence>
<gene>
    <name evidence="2" type="ORF">CTI12_AA482050</name>
</gene>
<organism evidence="2 3">
    <name type="scientific">Artemisia annua</name>
    <name type="common">Sweet wormwood</name>
    <dbReference type="NCBI Taxonomy" id="35608"/>
    <lineage>
        <taxon>Eukaryota</taxon>
        <taxon>Viridiplantae</taxon>
        <taxon>Streptophyta</taxon>
        <taxon>Embryophyta</taxon>
        <taxon>Tracheophyta</taxon>
        <taxon>Spermatophyta</taxon>
        <taxon>Magnoliopsida</taxon>
        <taxon>eudicotyledons</taxon>
        <taxon>Gunneridae</taxon>
        <taxon>Pentapetalae</taxon>
        <taxon>asterids</taxon>
        <taxon>campanulids</taxon>
        <taxon>Asterales</taxon>
        <taxon>Asteraceae</taxon>
        <taxon>Asteroideae</taxon>
        <taxon>Anthemideae</taxon>
        <taxon>Artemisiinae</taxon>
        <taxon>Artemisia</taxon>
    </lineage>
</organism>
<proteinExistence type="predicted"/>
<reference evidence="2 3" key="1">
    <citation type="journal article" date="2018" name="Mol. Plant">
        <title>The genome of Artemisia annua provides insight into the evolution of Asteraceae family and artemisinin biosynthesis.</title>
        <authorList>
            <person name="Shen Q."/>
            <person name="Zhang L."/>
            <person name="Liao Z."/>
            <person name="Wang S."/>
            <person name="Yan T."/>
            <person name="Shi P."/>
            <person name="Liu M."/>
            <person name="Fu X."/>
            <person name="Pan Q."/>
            <person name="Wang Y."/>
            <person name="Lv Z."/>
            <person name="Lu X."/>
            <person name="Zhang F."/>
            <person name="Jiang W."/>
            <person name="Ma Y."/>
            <person name="Chen M."/>
            <person name="Hao X."/>
            <person name="Li L."/>
            <person name="Tang Y."/>
            <person name="Lv G."/>
            <person name="Zhou Y."/>
            <person name="Sun X."/>
            <person name="Brodelius P.E."/>
            <person name="Rose J.K.C."/>
            <person name="Tang K."/>
        </authorList>
    </citation>
    <scope>NUCLEOTIDE SEQUENCE [LARGE SCALE GENOMIC DNA]</scope>
    <source>
        <strain evidence="3">cv. Huhao1</strain>
        <tissue evidence="2">Leaf</tissue>
    </source>
</reference>
<dbReference type="Pfam" id="PF07734">
    <property type="entry name" value="FBA_1"/>
    <property type="match status" value="1"/>
</dbReference>
<dbReference type="SMART" id="SM00256">
    <property type="entry name" value="FBOX"/>
    <property type="match status" value="1"/>
</dbReference>
<dbReference type="InterPro" id="IPR050796">
    <property type="entry name" value="SCF_F-box_component"/>
</dbReference>
<sequence length="363" mass="41000">MSTFPPEIMEAILFHLPAKSLGRFKSVSKPWYFLISNPQFIKTHMLQNKTSKMILISDSKTLYSLDINELHIYPNNNNDEDITTTSTEITFPLVQYSIKWEKILGSCNGLVLAKDEDGAIFLINPTTQEVRKVPSSPFALPFDESFVMHGFGYNPCTQDYHVITISYWDETENEHHPDYTYMYVNIYSLCENSWMELSDSPYDHAFGNLTSGVLVNGKLHWLTSRRPCYTTVIAAFSLVNKEFNEIEYPHSINNGNGVFNELVIVGGKLGLFGARLGNHLWVMEEYGVKESWIKICLHGVEIDPVKPICSVDGSNRDVVLGDEDGIVVYNMDDTRCRNLRIVGGPNGFAIGGTCVESLESPMH</sequence>
<name>A0A2U1LK77_ARTAN</name>
<dbReference type="Gene3D" id="1.20.1280.50">
    <property type="match status" value="1"/>
</dbReference>
<dbReference type="STRING" id="35608.A0A2U1LK77"/>
<dbReference type="PROSITE" id="PS50181">
    <property type="entry name" value="FBOX"/>
    <property type="match status" value="1"/>
</dbReference>
<dbReference type="PANTHER" id="PTHR31672:SF13">
    <property type="entry name" value="F-BOX PROTEIN CPR30-LIKE"/>
    <property type="match status" value="1"/>
</dbReference>
<keyword evidence="3" id="KW-1185">Reference proteome</keyword>
<dbReference type="InterPro" id="IPR017451">
    <property type="entry name" value="F-box-assoc_interact_dom"/>
</dbReference>
<dbReference type="InterPro" id="IPR036047">
    <property type="entry name" value="F-box-like_dom_sf"/>
</dbReference>
<feature type="domain" description="F-box" evidence="1">
    <location>
        <begin position="1"/>
        <end position="44"/>
    </location>
</feature>
<comment type="caution">
    <text evidence="2">The sequence shown here is derived from an EMBL/GenBank/DDBJ whole genome shotgun (WGS) entry which is preliminary data.</text>
</comment>
<evidence type="ECO:0000313" key="3">
    <source>
        <dbReference type="Proteomes" id="UP000245207"/>
    </source>
</evidence>
<protein>
    <submittedName>
        <fullName evidence="2">F-box domain-containing protein</fullName>
    </submittedName>
</protein>
<dbReference type="InterPro" id="IPR001810">
    <property type="entry name" value="F-box_dom"/>
</dbReference>